<dbReference type="GO" id="GO:0005829">
    <property type="term" value="C:cytosol"/>
    <property type="evidence" value="ECO:0007669"/>
    <property type="project" value="TreeGrafter"/>
</dbReference>
<dbReference type="Gene3D" id="1.20.1050.80">
    <property type="entry name" value="VPS9 domain"/>
    <property type="match status" value="1"/>
</dbReference>
<dbReference type="AlphaFoldDB" id="A0AAV1HRQ1"/>
<dbReference type="Pfam" id="PF02204">
    <property type="entry name" value="VPS9"/>
    <property type="match status" value="1"/>
</dbReference>
<dbReference type="Gene3D" id="1.10.246.120">
    <property type="match status" value="1"/>
</dbReference>
<dbReference type="InterPro" id="IPR037191">
    <property type="entry name" value="VPS9_dom_sf"/>
</dbReference>
<evidence type="ECO:0000313" key="3">
    <source>
        <dbReference type="EMBL" id="CAK0735799.1"/>
    </source>
</evidence>
<dbReference type="InterPro" id="IPR041545">
    <property type="entry name" value="DUF5601"/>
</dbReference>
<evidence type="ECO:0000313" key="4">
    <source>
        <dbReference type="Proteomes" id="UP001314263"/>
    </source>
</evidence>
<feature type="compositionally biased region" description="Low complexity" evidence="1">
    <location>
        <begin position="827"/>
        <end position="840"/>
    </location>
</feature>
<dbReference type="GO" id="GO:0016192">
    <property type="term" value="P:vesicle-mediated transport"/>
    <property type="evidence" value="ECO:0007669"/>
    <property type="project" value="InterPro"/>
</dbReference>
<feature type="domain" description="VPS9" evidence="2">
    <location>
        <begin position="108"/>
        <end position="248"/>
    </location>
</feature>
<dbReference type="InterPro" id="IPR045046">
    <property type="entry name" value="Vps9-like"/>
</dbReference>
<feature type="region of interest" description="Disordered" evidence="1">
    <location>
        <begin position="679"/>
        <end position="960"/>
    </location>
</feature>
<feature type="compositionally biased region" description="Polar residues" evidence="1">
    <location>
        <begin position="786"/>
        <end position="795"/>
    </location>
</feature>
<feature type="compositionally biased region" description="Low complexity" evidence="1">
    <location>
        <begin position="861"/>
        <end position="871"/>
    </location>
</feature>
<reference evidence="3 4" key="1">
    <citation type="submission" date="2023-10" db="EMBL/GenBank/DDBJ databases">
        <authorList>
            <person name="Maclean D."/>
            <person name="Macfadyen A."/>
        </authorList>
    </citation>
    <scope>NUCLEOTIDE SEQUENCE [LARGE SCALE GENOMIC DNA]</scope>
</reference>
<sequence length="960" mass="99567">MADDILFAEQTAPLSFAEFLERMKEPAAADLVRSIKNFIKTFDDRPPDPDRDALSVQSFLVKSEAAFKQHPVWANVPPAHQAQAVEGLEKYLMTKIYHKVFAVSELDRERDESLTMRMSALGFIEPKHLDIPELYHDEKAWILARKELHKINNYKAPRDKLVCALNCCRVINNLLHVQVQGEARGADDFLPVLIYVVIHANPPQLASNLEYIQRFRMHSRMASESAYFFTQLYSAASFIETVNATSLTIDPDEFMARMVAAGVPDMQLVPSSAAMPLITRTSHSSLADALAASQNPPALDDQALLAEAAAQMQQSPAAGAAAPEGVSVGLSQAATRPGDESFMDIPAGAAMTIGALPLPGEASAGMLLTHNSAVEPSSTAVADFQNPLQDAQPPQLDAPLVSASGDKSLAPLDYAAAQAAMPAQLVPLPGADAATSLAPQAAVADEPLPESSLPMAMGSAAAPSMQYPSVADLERAGTELLLQAEASGRLKEQHTFLYAMAADLRVLDVDKLLSQYKELVLRYEALSLAAAQLHMQSQPTGPSSQPAAASSLHGSQPAAAPIASQLQPSAQLAGMGRDSPSHLLASRQPEKAHEPMFGAAQPASDVGVASSGNLAHLQEASDTAHDAAEAVLQPQTSAAFYDEQAGVGSQALHLGSSGAAAQQAQPLAEDDRFLSLARGEAQADATDVGTPPAEPPRAAHAAPASGEQQPDAGMDGGPSTHQQHPSDLSRESQQGQDGQAENQAPGQYASNLPIEVPPAGYAGDDEASTGQQGEPPDFPPAPRASGRNSISSTEATLARDDAELPAAEVSSSPVKNDGALPSGILIANPAFAAGAASATAPDKEAAGGGQGNGAARGSSGGPAPQGAAPEHAAPESEESSAANGGPHGAATSNDVDPFAETDAALHSNAESEKGSERAVSPQEAGSGLDSKPRATEEPPGTEDMFGGLTLTGAREGNSLI</sequence>
<dbReference type="PANTHER" id="PTHR23101:SF25">
    <property type="entry name" value="GTPASE-ACTIVATING PROTEIN AND VPS9 DOMAIN-CONTAINING PROTEIN 1"/>
    <property type="match status" value="1"/>
</dbReference>
<feature type="region of interest" description="Disordered" evidence="1">
    <location>
        <begin position="536"/>
        <end position="597"/>
    </location>
</feature>
<gene>
    <name evidence="3" type="ORF">CVIRNUC_000641</name>
</gene>
<dbReference type="EMBL" id="CAUYUE010000001">
    <property type="protein sequence ID" value="CAK0735799.1"/>
    <property type="molecule type" value="Genomic_DNA"/>
</dbReference>
<feature type="compositionally biased region" description="Polar residues" evidence="1">
    <location>
        <begin position="536"/>
        <end position="554"/>
    </location>
</feature>
<dbReference type="InterPro" id="IPR003123">
    <property type="entry name" value="VPS9"/>
</dbReference>
<evidence type="ECO:0000256" key="1">
    <source>
        <dbReference type="SAM" id="MobiDB-lite"/>
    </source>
</evidence>
<organism evidence="3 4">
    <name type="scientific">Coccomyxa viridis</name>
    <dbReference type="NCBI Taxonomy" id="1274662"/>
    <lineage>
        <taxon>Eukaryota</taxon>
        <taxon>Viridiplantae</taxon>
        <taxon>Chlorophyta</taxon>
        <taxon>core chlorophytes</taxon>
        <taxon>Trebouxiophyceae</taxon>
        <taxon>Trebouxiophyceae incertae sedis</taxon>
        <taxon>Coccomyxaceae</taxon>
        <taxon>Coccomyxa</taxon>
    </lineage>
</organism>
<comment type="caution">
    <text evidence="3">The sequence shown here is derived from an EMBL/GenBank/DDBJ whole genome shotgun (WGS) entry which is preliminary data.</text>
</comment>
<dbReference type="SMART" id="SM00167">
    <property type="entry name" value="VPS9"/>
    <property type="match status" value="1"/>
</dbReference>
<accession>A0AAV1HRQ1</accession>
<proteinExistence type="predicted"/>
<dbReference type="GO" id="GO:0031267">
    <property type="term" value="F:small GTPase binding"/>
    <property type="evidence" value="ECO:0007669"/>
    <property type="project" value="TreeGrafter"/>
</dbReference>
<evidence type="ECO:0000259" key="2">
    <source>
        <dbReference type="PROSITE" id="PS51205"/>
    </source>
</evidence>
<protein>
    <recommendedName>
        <fullName evidence="2">VPS9 domain-containing protein</fullName>
    </recommendedName>
</protein>
<feature type="compositionally biased region" description="Gly residues" evidence="1">
    <location>
        <begin position="846"/>
        <end position="860"/>
    </location>
</feature>
<dbReference type="SUPFAM" id="SSF109993">
    <property type="entry name" value="VPS9 domain"/>
    <property type="match status" value="1"/>
</dbReference>
<dbReference type="GO" id="GO:0005085">
    <property type="term" value="F:guanyl-nucleotide exchange factor activity"/>
    <property type="evidence" value="ECO:0007669"/>
    <property type="project" value="InterPro"/>
</dbReference>
<dbReference type="PANTHER" id="PTHR23101">
    <property type="entry name" value="RAB GDP/GTP EXCHANGE FACTOR"/>
    <property type="match status" value="1"/>
</dbReference>
<dbReference type="PROSITE" id="PS51205">
    <property type="entry name" value="VPS9"/>
    <property type="match status" value="1"/>
</dbReference>
<keyword evidence="4" id="KW-1185">Reference proteome</keyword>
<dbReference type="Proteomes" id="UP001314263">
    <property type="component" value="Unassembled WGS sequence"/>
</dbReference>
<dbReference type="GO" id="GO:0030139">
    <property type="term" value="C:endocytic vesicle"/>
    <property type="evidence" value="ECO:0007669"/>
    <property type="project" value="TreeGrafter"/>
</dbReference>
<name>A0AAV1HRQ1_9CHLO</name>
<dbReference type="Pfam" id="PF18151">
    <property type="entry name" value="DUF5601"/>
    <property type="match status" value="1"/>
</dbReference>
<feature type="compositionally biased region" description="Polar residues" evidence="1">
    <location>
        <begin position="719"/>
        <end position="750"/>
    </location>
</feature>